<dbReference type="PaxDb" id="3880-AES90331"/>
<evidence type="ECO:0000313" key="4">
    <source>
        <dbReference type="Proteomes" id="UP000002051"/>
    </source>
</evidence>
<dbReference type="Proteomes" id="UP000002051">
    <property type="component" value="Chromosome 4"/>
</dbReference>
<reference evidence="3" key="3">
    <citation type="submission" date="2015-04" db="UniProtKB">
        <authorList>
            <consortium name="EnsemblPlants"/>
        </authorList>
    </citation>
    <scope>IDENTIFICATION</scope>
    <source>
        <strain evidence="3">cv. Jemalong A17</strain>
    </source>
</reference>
<dbReference type="EMBL" id="CM001220">
    <property type="protein sequence ID" value="AES90331.1"/>
    <property type="molecule type" value="Genomic_DNA"/>
</dbReference>
<keyword evidence="4" id="KW-1185">Reference proteome</keyword>
<accession>G7JPQ6</accession>
<dbReference type="HOGENOM" id="CLU_2797782_0_0_1"/>
<name>G7JPQ6_MEDTR</name>
<reference evidence="2 4" key="1">
    <citation type="journal article" date="2011" name="Nature">
        <title>The Medicago genome provides insight into the evolution of rhizobial symbioses.</title>
        <authorList>
            <person name="Young N.D."/>
            <person name="Debelle F."/>
            <person name="Oldroyd G.E."/>
            <person name="Geurts R."/>
            <person name="Cannon S.B."/>
            <person name="Udvardi M.K."/>
            <person name="Benedito V.A."/>
            <person name="Mayer K.F."/>
            <person name="Gouzy J."/>
            <person name="Schoof H."/>
            <person name="Van de Peer Y."/>
            <person name="Proost S."/>
            <person name="Cook D.R."/>
            <person name="Meyers B.C."/>
            <person name="Spannagl M."/>
            <person name="Cheung F."/>
            <person name="De Mita S."/>
            <person name="Krishnakumar V."/>
            <person name="Gundlach H."/>
            <person name="Zhou S."/>
            <person name="Mudge J."/>
            <person name="Bharti A.K."/>
            <person name="Murray J.D."/>
            <person name="Naoumkina M.A."/>
            <person name="Rosen B."/>
            <person name="Silverstein K.A."/>
            <person name="Tang H."/>
            <person name="Rombauts S."/>
            <person name="Zhao P.X."/>
            <person name="Zhou P."/>
            <person name="Barbe V."/>
            <person name="Bardou P."/>
            <person name="Bechner M."/>
            <person name="Bellec A."/>
            <person name="Berger A."/>
            <person name="Berges H."/>
            <person name="Bidwell S."/>
            <person name="Bisseling T."/>
            <person name="Choisne N."/>
            <person name="Couloux A."/>
            <person name="Denny R."/>
            <person name="Deshpande S."/>
            <person name="Dai X."/>
            <person name="Doyle J.J."/>
            <person name="Dudez A.M."/>
            <person name="Farmer A.D."/>
            <person name="Fouteau S."/>
            <person name="Franken C."/>
            <person name="Gibelin C."/>
            <person name="Gish J."/>
            <person name="Goldstein S."/>
            <person name="Gonzalez A.J."/>
            <person name="Green P.J."/>
            <person name="Hallab A."/>
            <person name="Hartog M."/>
            <person name="Hua A."/>
            <person name="Humphray S.J."/>
            <person name="Jeong D.H."/>
            <person name="Jing Y."/>
            <person name="Jocker A."/>
            <person name="Kenton S.M."/>
            <person name="Kim D.J."/>
            <person name="Klee K."/>
            <person name="Lai H."/>
            <person name="Lang C."/>
            <person name="Lin S."/>
            <person name="Macmil S.L."/>
            <person name="Magdelenat G."/>
            <person name="Matthews L."/>
            <person name="McCorrison J."/>
            <person name="Monaghan E.L."/>
            <person name="Mun J.H."/>
            <person name="Najar F.Z."/>
            <person name="Nicholson C."/>
            <person name="Noirot C."/>
            <person name="O'Bleness M."/>
            <person name="Paule C.R."/>
            <person name="Poulain J."/>
            <person name="Prion F."/>
            <person name="Qin B."/>
            <person name="Qu C."/>
            <person name="Retzel E.F."/>
            <person name="Riddle C."/>
            <person name="Sallet E."/>
            <person name="Samain S."/>
            <person name="Samson N."/>
            <person name="Sanders I."/>
            <person name="Saurat O."/>
            <person name="Scarpelli C."/>
            <person name="Schiex T."/>
            <person name="Segurens B."/>
            <person name="Severin A.J."/>
            <person name="Sherrier D.J."/>
            <person name="Shi R."/>
            <person name="Sims S."/>
            <person name="Singer S.R."/>
            <person name="Sinharoy S."/>
            <person name="Sterck L."/>
            <person name="Viollet A."/>
            <person name="Wang B.B."/>
            <person name="Wang K."/>
            <person name="Wang M."/>
            <person name="Wang X."/>
            <person name="Warfsmann J."/>
            <person name="Weissenbach J."/>
            <person name="White D.D."/>
            <person name="White J.D."/>
            <person name="Wiley G.B."/>
            <person name="Wincker P."/>
            <person name="Xing Y."/>
            <person name="Yang L."/>
            <person name="Yao Z."/>
            <person name="Ying F."/>
            <person name="Zhai J."/>
            <person name="Zhou L."/>
            <person name="Zuber A."/>
            <person name="Denarie J."/>
            <person name="Dixon R.A."/>
            <person name="May G.D."/>
            <person name="Schwartz D.C."/>
            <person name="Rogers J."/>
            <person name="Quetier F."/>
            <person name="Town C.D."/>
            <person name="Roe B.A."/>
        </authorList>
    </citation>
    <scope>NUCLEOTIDE SEQUENCE [LARGE SCALE GENOMIC DNA]</scope>
    <source>
        <strain evidence="2">A17</strain>
        <strain evidence="3 4">cv. Jemalong A17</strain>
    </source>
</reference>
<dbReference type="AlphaFoldDB" id="G7JPQ6"/>
<evidence type="ECO:0000313" key="3">
    <source>
        <dbReference type="EnsemblPlants" id="AES90331"/>
    </source>
</evidence>
<evidence type="ECO:0000256" key="1">
    <source>
        <dbReference type="SAM" id="MobiDB-lite"/>
    </source>
</evidence>
<protein>
    <submittedName>
        <fullName evidence="2 3">Uncharacterized protein</fullName>
    </submittedName>
</protein>
<evidence type="ECO:0000313" key="2">
    <source>
        <dbReference type="EMBL" id="AES90331.1"/>
    </source>
</evidence>
<feature type="region of interest" description="Disordered" evidence="1">
    <location>
        <begin position="1"/>
        <end position="29"/>
    </location>
</feature>
<proteinExistence type="predicted"/>
<reference evidence="2 4" key="2">
    <citation type="journal article" date="2014" name="BMC Genomics">
        <title>An improved genome release (version Mt4.0) for the model legume Medicago truncatula.</title>
        <authorList>
            <person name="Tang H."/>
            <person name="Krishnakumar V."/>
            <person name="Bidwell S."/>
            <person name="Rosen B."/>
            <person name="Chan A."/>
            <person name="Zhou S."/>
            <person name="Gentzbittel L."/>
            <person name="Childs K.L."/>
            <person name="Yandell M."/>
            <person name="Gundlach H."/>
            <person name="Mayer K.F."/>
            <person name="Schwartz D.C."/>
            <person name="Town C.D."/>
        </authorList>
    </citation>
    <scope>GENOME REANNOTATION</scope>
    <source>
        <strain evidence="3 4">cv. Jemalong A17</strain>
    </source>
</reference>
<sequence length="68" mass="7442">MASTKKLMSSILKPSGSTPKSSDLTPKSVNEKRVEVCGGRFLDHPKALFGLMERNGTERSGMERNGME</sequence>
<feature type="compositionally biased region" description="Polar residues" evidence="1">
    <location>
        <begin position="15"/>
        <end position="28"/>
    </location>
</feature>
<organism evidence="2 4">
    <name type="scientific">Medicago truncatula</name>
    <name type="common">Barrel medic</name>
    <name type="synonym">Medicago tribuloides</name>
    <dbReference type="NCBI Taxonomy" id="3880"/>
    <lineage>
        <taxon>Eukaryota</taxon>
        <taxon>Viridiplantae</taxon>
        <taxon>Streptophyta</taxon>
        <taxon>Embryophyta</taxon>
        <taxon>Tracheophyta</taxon>
        <taxon>Spermatophyta</taxon>
        <taxon>Magnoliopsida</taxon>
        <taxon>eudicotyledons</taxon>
        <taxon>Gunneridae</taxon>
        <taxon>Pentapetalae</taxon>
        <taxon>rosids</taxon>
        <taxon>fabids</taxon>
        <taxon>Fabales</taxon>
        <taxon>Fabaceae</taxon>
        <taxon>Papilionoideae</taxon>
        <taxon>50 kb inversion clade</taxon>
        <taxon>NPAAA clade</taxon>
        <taxon>Hologalegina</taxon>
        <taxon>IRL clade</taxon>
        <taxon>Trifolieae</taxon>
        <taxon>Medicago</taxon>
    </lineage>
</organism>
<gene>
    <name evidence="2" type="ordered locus">MTR_4g087960</name>
</gene>
<dbReference type="EnsemblPlants" id="AES90331">
    <property type="protein sequence ID" value="AES90331"/>
    <property type="gene ID" value="MTR_4g087960"/>
</dbReference>